<dbReference type="PIRSF" id="PIRSF018427">
    <property type="entry name" value="Isopntndiph_ism"/>
    <property type="match status" value="1"/>
</dbReference>
<dbReference type="AlphaFoldDB" id="A0A1M6JF51"/>
<dbReference type="GO" id="GO:0009240">
    <property type="term" value="P:isopentenyl diphosphate biosynthetic process"/>
    <property type="evidence" value="ECO:0007669"/>
    <property type="project" value="TreeGrafter"/>
</dbReference>
<keyword evidence="9 13" id="KW-0413">Isomerase</keyword>
<feature type="active site" evidence="11">
    <location>
        <position position="114"/>
    </location>
</feature>
<feature type="domain" description="Nudix hydrolase" evidence="12">
    <location>
        <begin position="30"/>
        <end position="162"/>
    </location>
</feature>
<proteinExistence type="inferred from homology"/>
<dbReference type="Proteomes" id="UP000184080">
    <property type="component" value="Unassembled WGS sequence"/>
</dbReference>
<dbReference type="UniPathway" id="UPA00059">
    <property type="reaction ID" value="UER00104"/>
</dbReference>
<evidence type="ECO:0000259" key="12">
    <source>
        <dbReference type="PROSITE" id="PS51462"/>
    </source>
</evidence>
<evidence type="ECO:0000256" key="6">
    <source>
        <dbReference type="ARBA" id="ARBA00022842"/>
    </source>
</evidence>
<dbReference type="EC" id="5.3.3.2" evidence="3 10"/>
<evidence type="ECO:0000256" key="5">
    <source>
        <dbReference type="ARBA" id="ARBA00022723"/>
    </source>
</evidence>
<evidence type="ECO:0000256" key="9">
    <source>
        <dbReference type="ARBA" id="ARBA00023235"/>
    </source>
</evidence>
<sequence length="172" mass="20586">MSEKEMILLVDENDNEVGYGEKHEVHKKGIFHRAFSIFIFNSQNQLLMQKRESNKYHSPGLWTNTCCSHQRQNELLSEAIHRRLKEEMGFDCELKEVFTFSYRVEFKSGLIENEFDHVFVGYYDGEITPEPSEVEDYKWMSLEEIKKDMEKNPDKYTYWFKICFPKVEEGTI</sequence>
<evidence type="ECO:0000256" key="2">
    <source>
        <dbReference type="ARBA" id="ARBA00007579"/>
    </source>
</evidence>
<evidence type="ECO:0000313" key="14">
    <source>
        <dbReference type="Proteomes" id="UP000184080"/>
    </source>
</evidence>
<dbReference type="Pfam" id="PF00293">
    <property type="entry name" value="NUDIX"/>
    <property type="match status" value="1"/>
</dbReference>
<reference evidence="13 14" key="1">
    <citation type="submission" date="2016-11" db="EMBL/GenBank/DDBJ databases">
        <authorList>
            <person name="Jaros S."/>
            <person name="Januszkiewicz K."/>
            <person name="Wedrychowicz H."/>
        </authorList>
    </citation>
    <scope>NUCLEOTIDE SEQUENCE [LARGE SCALE GENOMIC DNA]</scope>
    <source>
        <strain evidence="13 14">DSM 21864</strain>
    </source>
</reference>
<comment type="similarity">
    <text evidence="2">Belongs to the IPP isomerase type 1 family.</text>
</comment>
<dbReference type="PROSITE" id="PS51462">
    <property type="entry name" value="NUDIX"/>
    <property type="match status" value="1"/>
</dbReference>
<dbReference type="EMBL" id="FQZO01000005">
    <property type="protein sequence ID" value="SHJ45316.1"/>
    <property type="molecule type" value="Genomic_DNA"/>
</dbReference>
<dbReference type="GO" id="GO:0005737">
    <property type="term" value="C:cytoplasm"/>
    <property type="evidence" value="ECO:0007669"/>
    <property type="project" value="TreeGrafter"/>
</dbReference>
<evidence type="ECO:0000256" key="11">
    <source>
        <dbReference type="PIRSR" id="PIRSR018427-1"/>
    </source>
</evidence>
<evidence type="ECO:0000256" key="10">
    <source>
        <dbReference type="NCBIfam" id="TIGR02150"/>
    </source>
</evidence>
<protein>
    <recommendedName>
        <fullName evidence="3 10">Isopentenyl-diphosphate delta-isomerase</fullName>
        <ecNumber evidence="3 10">5.3.3.2</ecNumber>
    </recommendedName>
</protein>
<dbReference type="GO" id="GO:0050992">
    <property type="term" value="P:dimethylallyl diphosphate biosynthetic process"/>
    <property type="evidence" value="ECO:0007669"/>
    <property type="project" value="UniProtKB-UniPathway"/>
</dbReference>
<keyword evidence="7" id="KW-0464">Manganese</keyword>
<dbReference type="Gene3D" id="3.90.79.10">
    <property type="entry name" value="Nucleoside Triphosphate Pyrophosphohydrolase"/>
    <property type="match status" value="1"/>
</dbReference>
<evidence type="ECO:0000256" key="7">
    <source>
        <dbReference type="ARBA" id="ARBA00023211"/>
    </source>
</evidence>
<keyword evidence="5" id="KW-0479">Metal-binding</keyword>
<evidence type="ECO:0000256" key="1">
    <source>
        <dbReference type="ARBA" id="ARBA00004826"/>
    </source>
</evidence>
<dbReference type="RefSeq" id="WP_073008572.1">
    <property type="nucleotide sequence ID" value="NZ_FQZO01000005.1"/>
</dbReference>
<dbReference type="SUPFAM" id="SSF55811">
    <property type="entry name" value="Nudix"/>
    <property type="match status" value="1"/>
</dbReference>
<evidence type="ECO:0000256" key="3">
    <source>
        <dbReference type="ARBA" id="ARBA00012057"/>
    </source>
</evidence>
<dbReference type="HAMAP" id="MF_00202">
    <property type="entry name" value="Idi"/>
    <property type="match status" value="1"/>
</dbReference>
<dbReference type="GO" id="GO:0004452">
    <property type="term" value="F:isopentenyl-diphosphate delta-isomerase activity"/>
    <property type="evidence" value="ECO:0007669"/>
    <property type="project" value="UniProtKB-UniRule"/>
</dbReference>
<feature type="active site" evidence="11">
    <location>
        <position position="67"/>
    </location>
</feature>
<dbReference type="NCBIfam" id="TIGR02150">
    <property type="entry name" value="IPP_isom_1"/>
    <property type="match status" value="1"/>
</dbReference>
<organism evidence="13 14">
    <name type="scientific">Clostridium amylolyticum</name>
    <dbReference type="NCBI Taxonomy" id="1121298"/>
    <lineage>
        <taxon>Bacteria</taxon>
        <taxon>Bacillati</taxon>
        <taxon>Bacillota</taxon>
        <taxon>Clostridia</taxon>
        <taxon>Eubacteriales</taxon>
        <taxon>Clostridiaceae</taxon>
        <taxon>Clostridium</taxon>
    </lineage>
</organism>
<dbReference type="InterPro" id="IPR011876">
    <property type="entry name" value="IsopentenylPP_isomerase_typ1"/>
</dbReference>
<keyword evidence="8" id="KW-0414">Isoprene biosynthesis</keyword>
<dbReference type="InterPro" id="IPR056375">
    <property type="entry name" value="Idi_bact"/>
</dbReference>
<evidence type="ECO:0000256" key="4">
    <source>
        <dbReference type="ARBA" id="ARBA00022490"/>
    </source>
</evidence>
<dbReference type="InterPro" id="IPR015797">
    <property type="entry name" value="NUDIX_hydrolase-like_dom_sf"/>
</dbReference>
<dbReference type="NCBIfam" id="NF002995">
    <property type="entry name" value="PRK03759.1"/>
    <property type="match status" value="1"/>
</dbReference>
<dbReference type="InterPro" id="IPR000086">
    <property type="entry name" value="NUDIX_hydrolase_dom"/>
</dbReference>
<comment type="pathway">
    <text evidence="1">Isoprenoid biosynthesis; dimethylallyl diphosphate biosynthesis; dimethylallyl diphosphate from isopentenyl diphosphate: step 1/1.</text>
</comment>
<keyword evidence="6" id="KW-0460">Magnesium</keyword>
<gene>
    <name evidence="13" type="ORF">SAMN05444401_3077</name>
</gene>
<dbReference type="OrthoDB" id="9786032at2"/>
<accession>A0A1M6JF51</accession>
<keyword evidence="14" id="KW-1185">Reference proteome</keyword>
<dbReference type="GO" id="GO:0046872">
    <property type="term" value="F:metal ion binding"/>
    <property type="evidence" value="ECO:0007669"/>
    <property type="project" value="UniProtKB-KW"/>
</dbReference>
<evidence type="ECO:0000313" key="13">
    <source>
        <dbReference type="EMBL" id="SHJ45316.1"/>
    </source>
</evidence>
<dbReference type="PANTHER" id="PTHR10885">
    <property type="entry name" value="ISOPENTENYL-DIPHOSPHATE DELTA-ISOMERASE"/>
    <property type="match status" value="1"/>
</dbReference>
<evidence type="ECO:0000256" key="8">
    <source>
        <dbReference type="ARBA" id="ARBA00023229"/>
    </source>
</evidence>
<dbReference type="STRING" id="1121298.SAMN05444401_3077"/>
<dbReference type="CDD" id="cd02885">
    <property type="entry name" value="NUDIX_IPP_Isomerase"/>
    <property type="match status" value="1"/>
</dbReference>
<dbReference type="PANTHER" id="PTHR10885:SF0">
    <property type="entry name" value="ISOPENTENYL-DIPHOSPHATE DELTA-ISOMERASE"/>
    <property type="match status" value="1"/>
</dbReference>
<name>A0A1M6JF51_9CLOT</name>
<keyword evidence="4" id="KW-0963">Cytoplasm</keyword>